<accession>A0A4Y6VAC7</accession>
<feature type="domain" description="YgjP-like metallopeptidase" evidence="1">
    <location>
        <begin position="21"/>
        <end position="203"/>
    </location>
</feature>
<dbReference type="AlphaFoldDB" id="A0A4Y6VAC7"/>
<dbReference type="Pfam" id="PF01863">
    <property type="entry name" value="YgjP-like"/>
    <property type="match status" value="1"/>
</dbReference>
<dbReference type="PANTHER" id="PTHR30399:SF1">
    <property type="entry name" value="UTP PYROPHOSPHATASE"/>
    <property type="match status" value="1"/>
</dbReference>
<sequence>MISQPHHITLKPSARARRITLRLDFSSGTLVLTHPPSTKCSSIEAFIKRHDPWIRKALASLPPPLDLTGGGMVLINGIETSIIHTPHAQNGCVLETPVLKVSGAAEHTERRVQRFLRELAARELPKLLEREAQNMRVTYTKLDVRNVRSRWGSCTRNGRIMLSWRLVMCPPLVQSYVAVHELAHLTYFDHSPAFWSHVDKFFSKGRSGRVAAELWLRQKGAVLLRVP</sequence>
<dbReference type="InterPro" id="IPR002725">
    <property type="entry name" value="YgjP-like_metallopeptidase"/>
</dbReference>
<protein>
    <submittedName>
        <fullName evidence="2">M48 family peptidase</fullName>
    </submittedName>
</protein>
<gene>
    <name evidence="2" type="ORF">D5366_10200</name>
</gene>
<dbReference type="PANTHER" id="PTHR30399">
    <property type="entry name" value="UNCHARACTERIZED PROTEIN YGJP"/>
    <property type="match status" value="1"/>
</dbReference>
<keyword evidence="3" id="KW-1185">Reference proteome</keyword>
<evidence type="ECO:0000259" key="1">
    <source>
        <dbReference type="Pfam" id="PF01863"/>
    </source>
</evidence>
<dbReference type="InterPro" id="IPR053136">
    <property type="entry name" value="UTP_pyrophosphatase-like"/>
</dbReference>
<dbReference type="Gene3D" id="3.30.2010.10">
    <property type="entry name" value="Metalloproteases ('zincins'), catalytic domain"/>
    <property type="match status" value="1"/>
</dbReference>
<dbReference type="KEGG" id="ntn:D5366_10200"/>
<evidence type="ECO:0000313" key="2">
    <source>
        <dbReference type="EMBL" id="QDH25521.1"/>
    </source>
</evidence>
<dbReference type="RefSeq" id="WP_141493505.1">
    <property type="nucleotide sequence ID" value="NZ_CP032485.1"/>
</dbReference>
<proteinExistence type="predicted"/>
<dbReference type="CDD" id="cd07344">
    <property type="entry name" value="M48_yhfN_like"/>
    <property type="match status" value="1"/>
</dbReference>
<reference evidence="2 3" key="1">
    <citation type="submission" date="2018-09" db="EMBL/GenBank/DDBJ databases">
        <title>The complete genome sequence of Neokomagataea tanensis NBRC 106556(T).</title>
        <authorList>
            <person name="Chua K.-O."/>
            <person name="See-Too W.-S."/>
            <person name="Hong K.-W."/>
            <person name="Yin W.-F."/>
            <person name="Chan K.-G."/>
        </authorList>
    </citation>
    <scope>NUCLEOTIDE SEQUENCE [LARGE SCALE GENOMIC DNA]</scope>
    <source>
        <strain evidence="3">AH13 \ NBRC 106556</strain>
    </source>
</reference>
<dbReference type="Proteomes" id="UP000317214">
    <property type="component" value="Chromosome"/>
</dbReference>
<organism evidence="2 3">
    <name type="scientific">Neokomagataea tanensis</name>
    <dbReference type="NCBI Taxonomy" id="661191"/>
    <lineage>
        <taxon>Bacteria</taxon>
        <taxon>Pseudomonadati</taxon>
        <taxon>Pseudomonadota</taxon>
        <taxon>Alphaproteobacteria</taxon>
        <taxon>Acetobacterales</taxon>
        <taxon>Acetobacteraceae</taxon>
        <taxon>Neokomagataea</taxon>
    </lineage>
</organism>
<dbReference type="OrthoDB" id="9795402at2"/>
<dbReference type="EMBL" id="CP032485">
    <property type="protein sequence ID" value="QDH25521.1"/>
    <property type="molecule type" value="Genomic_DNA"/>
</dbReference>
<name>A0A4Y6VAC7_9PROT</name>
<evidence type="ECO:0000313" key="3">
    <source>
        <dbReference type="Proteomes" id="UP000317214"/>
    </source>
</evidence>